<sequence length="377" mass="42437">MIGRLVELLLRTTPMARDALHLTYSHVFLDEFQDTTQVQYDLLETIFKGSNTVLTAVGDNKQQIMRWAMAMEDPFRAFESGFAARRVPLFHNYRSSPELVRIQATLAKAIDEEAPPPVSKAQGTVRTDSCVIWNFTSPQREANHLASFIAAEMKTHRLRPRDIALIVRQRPEDYTSKLETAFGSNILLRNEAERLGNGPVALQELLAEEVSEVVLSLLRLAMTGRAGRYWTDCLQTLAMLRGIPIDDDRRQGSLAGELDRFVVKLASNNRELVRARSKARGLIDHLVNFAGRQRLIARYPAYGQGAWLDKILDAAAFHLSRSSVGADSWQVALDAFEGANYIPLMTIHKSKGLEYHTVIFIGLDDSAWWGTVTLIER</sequence>
<evidence type="ECO:0000313" key="9">
    <source>
        <dbReference type="Proteomes" id="UP000319824"/>
    </source>
</evidence>
<name>A0A559TJR6_9HYPH</name>
<dbReference type="GO" id="GO:0005524">
    <property type="term" value="F:ATP binding"/>
    <property type="evidence" value="ECO:0007669"/>
    <property type="project" value="UniProtKB-UniRule"/>
</dbReference>
<dbReference type="Pfam" id="PF00580">
    <property type="entry name" value="UvrD-helicase"/>
    <property type="match status" value="1"/>
</dbReference>
<dbReference type="GO" id="GO:0000725">
    <property type="term" value="P:recombinational repair"/>
    <property type="evidence" value="ECO:0007669"/>
    <property type="project" value="TreeGrafter"/>
</dbReference>
<dbReference type="EMBL" id="VISO01000001">
    <property type="protein sequence ID" value="TVZ74853.1"/>
    <property type="molecule type" value="Genomic_DNA"/>
</dbReference>
<keyword evidence="2 6" id="KW-0378">Hydrolase</keyword>
<dbReference type="SUPFAM" id="SSF52540">
    <property type="entry name" value="P-loop containing nucleoside triphosphate hydrolases"/>
    <property type="match status" value="1"/>
</dbReference>
<dbReference type="GO" id="GO:0016787">
    <property type="term" value="F:hydrolase activity"/>
    <property type="evidence" value="ECO:0007669"/>
    <property type="project" value="UniProtKB-UniRule"/>
</dbReference>
<comment type="caution">
    <text evidence="6">Lacks conserved residue(s) required for the propagation of feature annotation.</text>
</comment>
<dbReference type="PANTHER" id="PTHR11070">
    <property type="entry name" value="UVRD / RECB / PCRA DNA HELICASE FAMILY MEMBER"/>
    <property type="match status" value="1"/>
</dbReference>
<keyword evidence="1 6" id="KW-0547">Nucleotide-binding</keyword>
<dbReference type="AlphaFoldDB" id="A0A559TJR6"/>
<comment type="caution">
    <text evidence="8">The sequence shown here is derived from an EMBL/GenBank/DDBJ whole genome shotgun (WGS) entry which is preliminary data.</text>
</comment>
<dbReference type="Proteomes" id="UP000319824">
    <property type="component" value="Unassembled WGS sequence"/>
</dbReference>
<evidence type="ECO:0000256" key="2">
    <source>
        <dbReference type="ARBA" id="ARBA00022801"/>
    </source>
</evidence>
<dbReference type="InterPro" id="IPR027417">
    <property type="entry name" value="P-loop_NTPase"/>
</dbReference>
<dbReference type="PROSITE" id="PS51198">
    <property type="entry name" value="UVRD_HELICASE_ATP_BIND"/>
    <property type="match status" value="1"/>
</dbReference>
<evidence type="ECO:0000256" key="1">
    <source>
        <dbReference type="ARBA" id="ARBA00022741"/>
    </source>
</evidence>
<keyword evidence="3 6" id="KW-0347">Helicase</keyword>
<proteinExistence type="predicted"/>
<dbReference type="InterPro" id="IPR014016">
    <property type="entry name" value="UvrD-like_ATP-bd"/>
</dbReference>
<reference evidence="8 9" key="1">
    <citation type="submission" date="2019-06" db="EMBL/GenBank/DDBJ databases">
        <title>Pac Bio to generate improved reference genome sequences for organisms with transposon mutant libraries (support for FEBA project).</title>
        <authorList>
            <person name="Blow M."/>
        </authorList>
    </citation>
    <scope>NUCLEOTIDE SEQUENCE [LARGE SCALE GENOMIC DNA]</scope>
    <source>
        <strain evidence="8 9">USDA 1844</strain>
    </source>
</reference>
<dbReference type="GO" id="GO:0003677">
    <property type="term" value="F:DNA binding"/>
    <property type="evidence" value="ECO:0007669"/>
    <property type="project" value="InterPro"/>
</dbReference>
<dbReference type="GO" id="GO:0043138">
    <property type="term" value="F:3'-5' DNA helicase activity"/>
    <property type="evidence" value="ECO:0007669"/>
    <property type="project" value="TreeGrafter"/>
</dbReference>
<keyword evidence="4 6" id="KW-0067">ATP-binding</keyword>
<gene>
    <name evidence="8" type="ORF">BCL32_0178</name>
</gene>
<organism evidence="8 9">
    <name type="scientific">Rhizobium mongolense USDA 1844</name>
    <dbReference type="NCBI Taxonomy" id="1079460"/>
    <lineage>
        <taxon>Bacteria</taxon>
        <taxon>Pseudomonadati</taxon>
        <taxon>Pseudomonadota</taxon>
        <taxon>Alphaproteobacteria</taxon>
        <taxon>Hyphomicrobiales</taxon>
        <taxon>Rhizobiaceae</taxon>
        <taxon>Rhizobium/Agrobacterium group</taxon>
        <taxon>Rhizobium</taxon>
    </lineage>
</organism>
<accession>A0A559TJR6</accession>
<evidence type="ECO:0000313" key="8">
    <source>
        <dbReference type="EMBL" id="TVZ74853.1"/>
    </source>
</evidence>
<evidence type="ECO:0000256" key="6">
    <source>
        <dbReference type="PROSITE-ProRule" id="PRU00560"/>
    </source>
</evidence>
<dbReference type="PANTHER" id="PTHR11070:SF2">
    <property type="entry name" value="ATP-DEPENDENT DNA HELICASE SRS2"/>
    <property type="match status" value="1"/>
</dbReference>
<evidence type="ECO:0000256" key="4">
    <source>
        <dbReference type="ARBA" id="ARBA00022840"/>
    </source>
</evidence>
<dbReference type="Gene3D" id="3.40.50.300">
    <property type="entry name" value="P-loop containing nucleotide triphosphate hydrolases"/>
    <property type="match status" value="3"/>
</dbReference>
<evidence type="ECO:0000256" key="5">
    <source>
        <dbReference type="ARBA" id="ARBA00034923"/>
    </source>
</evidence>
<evidence type="ECO:0000256" key="3">
    <source>
        <dbReference type="ARBA" id="ARBA00022806"/>
    </source>
</evidence>
<feature type="domain" description="UvrD-like helicase ATP-binding" evidence="7">
    <location>
        <begin position="1"/>
        <end position="96"/>
    </location>
</feature>
<evidence type="ECO:0000259" key="7">
    <source>
        <dbReference type="PROSITE" id="PS51198"/>
    </source>
</evidence>
<protein>
    <recommendedName>
        <fullName evidence="5">DNA 3'-5' helicase II</fullName>
    </recommendedName>
</protein>
<dbReference type="InterPro" id="IPR000212">
    <property type="entry name" value="DNA_helicase_UvrD/REP"/>
</dbReference>